<dbReference type="GO" id="GO:2000060">
    <property type="term" value="P:positive regulation of ubiquitin-dependent protein catabolic process"/>
    <property type="evidence" value="ECO:0007669"/>
    <property type="project" value="TreeGrafter"/>
</dbReference>
<dbReference type="PANTHER" id="PTHR15668">
    <property type="entry name" value="JM1 PROTEIN"/>
    <property type="match status" value="1"/>
</dbReference>
<sequence>MEEIDAIIIDSLKNLHCDFEDDVTSLKHFDADMVVSAISRCLEAMIPDTSFPKKLPPSMSIKLKITSSLAARDDIGYQTILYCNEAEIRRVLMFLVERLPREASKVAHVEQTGYVPTLVKEIEQKVRGSLQQVWVPSCVLRNGFRRNEGLFFHSFGNCRPLKGVKLQVPFTSRSYSDEALKEYWVRNVPVVTKQCEVEELLPSLLFKDCLISSVDTDLRNCFKVASHREEITPLKSSELVQVKMPEVTEESESEQKLQALVDDVKLKKEECVELDKKVKSYESQLEQLAKSRTEEEETLQTLLSQVNLKSKTLTVISKEENLQKLKNMIEASRNKLVNLTEQWKSIQTPLLEEYKSLQNAISSKDLKQQQEQDKFKKLEETHKTLNTDLHEKTQLEDQLRKKLEQVNKTNTRSGYTRRILEIIGNIKKQDEEIQKILKDTREVQREISSLTGQVDRSFTLADELIFRDAKHDETARKAYKLLAQLRDDCSVIIKAVTDLGAVERECRNLQEQIDSETAKESAVKLERVNKDLQEMKKETETLLKQT</sequence>
<evidence type="ECO:0000259" key="4">
    <source>
        <dbReference type="Pfam" id="PF05667"/>
    </source>
</evidence>
<feature type="coiled-coil region" evidence="3">
    <location>
        <begin position="368"/>
        <end position="446"/>
    </location>
</feature>
<protein>
    <recommendedName>
        <fullName evidence="2">Coiled-coil domain-containing protein 22 homolog</fullName>
    </recommendedName>
</protein>
<dbReference type="InterPro" id="IPR008530">
    <property type="entry name" value="CCDC22"/>
</dbReference>
<evidence type="ECO:0000256" key="3">
    <source>
        <dbReference type="SAM" id="Coils"/>
    </source>
</evidence>
<dbReference type="GO" id="GO:0097602">
    <property type="term" value="F:cullin family protein binding"/>
    <property type="evidence" value="ECO:0007669"/>
    <property type="project" value="TreeGrafter"/>
</dbReference>
<dbReference type="EMBL" id="JALNTZ010000003">
    <property type="protein sequence ID" value="KAJ3657680.1"/>
    <property type="molecule type" value="Genomic_DNA"/>
</dbReference>
<gene>
    <name evidence="6" type="ORF">Zmor_009467</name>
</gene>
<proteinExistence type="inferred from homology"/>
<feature type="coiled-coil region" evidence="3">
    <location>
        <begin position="257"/>
        <end position="342"/>
    </location>
</feature>
<accession>A0AA38MHZ7</accession>
<name>A0AA38MHZ7_9CUCU</name>
<evidence type="ECO:0000256" key="1">
    <source>
        <dbReference type="ARBA" id="ARBA00006438"/>
    </source>
</evidence>
<evidence type="ECO:0000259" key="5">
    <source>
        <dbReference type="Pfam" id="PF21674"/>
    </source>
</evidence>
<keyword evidence="3" id="KW-0175">Coiled coil</keyword>
<feature type="domain" description="CCDC22 N-terminal" evidence="5">
    <location>
        <begin position="1"/>
        <end position="100"/>
    </location>
</feature>
<comment type="caution">
    <text evidence="6">The sequence shown here is derived from an EMBL/GenBank/DDBJ whole genome shotgun (WGS) entry which is preliminary data.</text>
</comment>
<comment type="similarity">
    <text evidence="1">Belongs to the CCDC22 family.</text>
</comment>
<feature type="coiled-coil region" evidence="3">
    <location>
        <begin position="492"/>
        <end position="545"/>
    </location>
</feature>
<dbReference type="Pfam" id="PF05667">
    <property type="entry name" value="CCDC22_CC"/>
    <property type="match status" value="1"/>
</dbReference>
<organism evidence="6 7">
    <name type="scientific">Zophobas morio</name>
    <dbReference type="NCBI Taxonomy" id="2755281"/>
    <lineage>
        <taxon>Eukaryota</taxon>
        <taxon>Metazoa</taxon>
        <taxon>Ecdysozoa</taxon>
        <taxon>Arthropoda</taxon>
        <taxon>Hexapoda</taxon>
        <taxon>Insecta</taxon>
        <taxon>Pterygota</taxon>
        <taxon>Neoptera</taxon>
        <taxon>Endopterygota</taxon>
        <taxon>Coleoptera</taxon>
        <taxon>Polyphaga</taxon>
        <taxon>Cucujiformia</taxon>
        <taxon>Tenebrionidae</taxon>
        <taxon>Zophobas</taxon>
    </lineage>
</organism>
<dbReference type="InterPro" id="IPR048349">
    <property type="entry name" value="CCDC22_N"/>
</dbReference>
<dbReference type="Pfam" id="PF21674">
    <property type="entry name" value="CCDC22_N"/>
    <property type="match status" value="1"/>
</dbReference>
<reference evidence="6" key="1">
    <citation type="journal article" date="2023" name="G3 (Bethesda)">
        <title>Whole genome assemblies of Zophobas morio and Tenebrio molitor.</title>
        <authorList>
            <person name="Kaur S."/>
            <person name="Stinson S.A."/>
            <person name="diCenzo G.C."/>
        </authorList>
    </citation>
    <scope>NUCLEOTIDE SEQUENCE</scope>
    <source>
        <strain evidence="6">QUZm001</strain>
    </source>
</reference>
<evidence type="ECO:0000313" key="6">
    <source>
        <dbReference type="EMBL" id="KAJ3657680.1"/>
    </source>
</evidence>
<evidence type="ECO:0000313" key="7">
    <source>
        <dbReference type="Proteomes" id="UP001168821"/>
    </source>
</evidence>
<dbReference type="Proteomes" id="UP001168821">
    <property type="component" value="Unassembled WGS sequence"/>
</dbReference>
<dbReference type="InterPro" id="IPR048348">
    <property type="entry name" value="CCDC22_CC"/>
</dbReference>
<dbReference type="AlphaFoldDB" id="A0AA38MHZ7"/>
<feature type="domain" description="CCDC22 coiled-coil" evidence="4">
    <location>
        <begin position="249"/>
        <end position="519"/>
    </location>
</feature>
<evidence type="ECO:0000256" key="2">
    <source>
        <dbReference type="ARBA" id="ARBA00017553"/>
    </source>
</evidence>
<keyword evidence="7" id="KW-1185">Reference proteome</keyword>
<dbReference type="PANTHER" id="PTHR15668:SF4">
    <property type="entry name" value="COILED-COIL DOMAIN-CONTAINING PROTEIN 22"/>
    <property type="match status" value="1"/>
</dbReference>